<accession>A0A4P9YZR1</accession>
<dbReference type="GO" id="GO:0004497">
    <property type="term" value="F:monooxygenase activity"/>
    <property type="evidence" value="ECO:0007669"/>
    <property type="project" value="UniProtKB-KW"/>
</dbReference>
<dbReference type="Pfam" id="PF00067">
    <property type="entry name" value="p450"/>
    <property type="match status" value="1"/>
</dbReference>
<dbReference type="InterPro" id="IPR036396">
    <property type="entry name" value="Cyt_P450_sf"/>
</dbReference>
<evidence type="ECO:0000256" key="6">
    <source>
        <dbReference type="SAM" id="MobiDB-lite"/>
    </source>
</evidence>
<protein>
    <submittedName>
        <fullName evidence="7">Cytochrome P450</fullName>
    </submittedName>
</protein>
<evidence type="ECO:0000256" key="4">
    <source>
        <dbReference type="ARBA" id="ARBA00023004"/>
    </source>
</evidence>
<dbReference type="GO" id="GO:0016705">
    <property type="term" value="F:oxidoreductase activity, acting on paired donors, with incorporation or reduction of molecular oxygen"/>
    <property type="evidence" value="ECO:0007669"/>
    <property type="project" value="InterPro"/>
</dbReference>
<keyword evidence="8" id="KW-1185">Reference proteome</keyword>
<dbReference type="AlphaFoldDB" id="A0A4P9YZR1"/>
<comment type="similarity">
    <text evidence="2 5">Belongs to the cytochrome P450 family.</text>
</comment>
<keyword evidence="5" id="KW-0560">Oxidoreductase</keyword>
<dbReference type="EMBL" id="KZ989688">
    <property type="protein sequence ID" value="RKP25594.1"/>
    <property type="molecule type" value="Genomic_DNA"/>
</dbReference>
<keyword evidence="5" id="KW-0349">Heme</keyword>
<keyword evidence="4 5" id="KW-0408">Iron</keyword>
<dbReference type="PANTHER" id="PTHR46206">
    <property type="entry name" value="CYTOCHROME P450"/>
    <property type="match status" value="1"/>
</dbReference>
<dbReference type="GO" id="GO:0020037">
    <property type="term" value="F:heme binding"/>
    <property type="evidence" value="ECO:0007669"/>
    <property type="project" value="InterPro"/>
</dbReference>
<dbReference type="PROSITE" id="PS00086">
    <property type="entry name" value="CYTOCHROME_P450"/>
    <property type="match status" value="1"/>
</dbReference>
<comment type="cofactor">
    <cofactor evidence="1">
        <name>heme</name>
        <dbReference type="ChEBI" id="CHEBI:30413"/>
    </cofactor>
</comment>
<proteinExistence type="inferred from homology"/>
<evidence type="ECO:0000256" key="3">
    <source>
        <dbReference type="ARBA" id="ARBA00022723"/>
    </source>
</evidence>
<dbReference type="Proteomes" id="UP000278143">
    <property type="component" value="Unassembled WGS sequence"/>
</dbReference>
<dbReference type="OrthoDB" id="3248974at2759"/>
<evidence type="ECO:0000256" key="1">
    <source>
        <dbReference type="ARBA" id="ARBA00001971"/>
    </source>
</evidence>
<dbReference type="Gene3D" id="1.10.630.10">
    <property type="entry name" value="Cytochrome P450"/>
    <property type="match status" value="1"/>
</dbReference>
<dbReference type="InterPro" id="IPR001128">
    <property type="entry name" value="Cyt_P450"/>
</dbReference>
<dbReference type="SUPFAM" id="SSF48264">
    <property type="entry name" value="Cytochrome P450"/>
    <property type="match status" value="1"/>
</dbReference>
<keyword evidence="5" id="KW-0503">Monooxygenase</keyword>
<dbReference type="InterPro" id="IPR017972">
    <property type="entry name" value="Cyt_P450_CS"/>
</dbReference>
<gene>
    <name evidence="7" type="ORF">SYNPS1DRAFT_28672</name>
</gene>
<evidence type="ECO:0000313" key="8">
    <source>
        <dbReference type="Proteomes" id="UP000278143"/>
    </source>
</evidence>
<feature type="region of interest" description="Disordered" evidence="6">
    <location>
        <begin position="90"/>
        <end position="114"/>
    </location>
</feature>
<keyword evidence="3 5" id="KW-0479">Metal-binding</keyword>
<name>A0A4P9YZR1_9FUNG</name>
<reference evidence="8" key="1">
    <citation type="journal article" date="2018" name="Nat. Microbiol.">
        <title>Leveraging single-cell genomics to expand the fungal tree of life.</title>
        <authorList>
            <person name="Ahrendt S.R."/>
            <person name="Quandt C.A."/>
            <person name="Ciobanu D."/>
            <person name="Clum A."/>
            <person name="Salamov A."/>
            <person name="Andreopoulos B."/>
            <person name="Cheng J.F."/>
            <person name="Woyke T."/>
            <person name="Pelin A."/>
            <person name="Henrissat B."/>
            <person name="Reynolds N.K."/>
            <person name="Benny G.L."/>
            <person name="Smith M.E."/>
            <person name="James T.Y."/>
            <person name="Grigoriev I.V."/>
        </authorList>
    </citation>
    <scope>NUCLEOTIDE SEQUENCE [LARGE SCALE GENOMIC DNA]</scope>
    <source>
        <strain evidence="8">Benny S71-1</strain>
    </source>
</reference>
<organism evidence="7 8">
    <name type="scientific">Syncephalis pseudoplumigaleata</name>
    <dbReference type="NCBI Taxonomy" id="1712513"/>
    <lineage>
        <taxon>Eukaryota</taxon>
        <taxon>Fungi</taxon>
        <taxon>Fungi incertae sedis</taxon>
        <taxon>Zoopagomycota</taxon>
        <taxon>Zoopagomycotina</taxon>
        <taxon>Zoopagomycetes</taxon>
        <taxon>Zoopagales</taxon>
        <taxon>Piptocephalidaceae</taxon>
        <taxon>Syncephalis</taxon>
    </lineage>
</organism>
<evidence type="ECO:0000256" key="5">
    <source>
        <dbReference type="RuleBase" id="RU000461"/>
    </source>
</evidence>
<evidence type="ECO:0000256" key="2">
    <source>
        <dbReference type="ARBA" id="ARBA00010617"/>
    </source>
</evidence>
<sequence length="114" mass="12732">MCFFHGQEVHLAEDYYGAESRVFNPYHHYKPETSDATKPTTANDSFLVFGIGHHMCPGRFLAVMAIKIIAAYALRHYDFSVLSGKRPTNTLRDGTSHLPMPEPIVLQARPAASP</sequence>
<dbReference type="GO" id="GO:0005506">
    <property type="term" value="F:iron ion binding"/>
    <property type="evidence" value="ECO:0007669"/>
    <property type="project" value="InterPro"/>
</dbReference>
<evidence type="ECO:0000313" key="7">
    <source>
        <dbReference type="EMBL" id="RKP25594.1"/>
    </source>
</evidence>